<dbReference type="InterPro" id="IPR007201">
    <property type="entry name" value="Mei2-like_Rrm_C"/>
</dbReference>
<evidence type="ECO:0000313" key="4">
    <source>
        <dbReference type="EMBL" id="GMH16272.1"/>
    </source>
</evidence>
<comment type="caution">
    <text evidence="4">The sequence shown here is derived from an EMBL/GenBank/DDBJ whole genome shotgun (WGS) entry which is preliminary data.</text>
</comment>
<dbReference type="Pfam" id="PF04059">
    <property type="entry name" value="RRM_2"/>
    <property type="match status" value="1"/>
</dbReference>
<dbReference type="InterPro" id="IPR035979">
    <property type="entry name" value="RBD_domain_sf"/>
</dbReference>
<dbReference type="InterPro" id="IPR012677">
    <property type="entry name" value="Nucleotide-bd_a/b_plait_sf"/>
</dbReference>
<dbReference type="AlphaFoldDB" id="A0AAD3XSS8"/>
<dbReference type="Gene3D" id="3.30.70.330">
    <property type="match status" value="1"/>
</dbReference>
<feature type="domain" description="RRM" evidence="3">
    <location>
        <begin position="234"/>
        <end position="350"/>
    </location>
</feature>
<organism evidence="4 5">
    <name type="scientific">Nepenthes gracilis</name>
    <name type="common">Slender pitcher plant</name>
    <dbReference type="NCBI Taxonomy" id="150966"/>
    <lineage>
        <taxon>Eukaryota</taxon>
        <taxon>Viridiplantae</taxon>
        <taxon>Streptophyta</taxon>
        <taxon>Embryophyta</taxon>
        <taxon>Tracheophyta</taxon>
        <taxon>Spermatophyta</taxon>
        <taxon>Magnoliopsida</taxon>
        <taxon>eudicotyledons</taxon>
        <taxon>Gunneridae</taxon>
        <taxon>Pentapetalae</taxon>
        <taxon>Caryophyllales</taxon>
        <taxon>Nepenthaceae</taxon>
        <taxon>Nepenthes</taxon>
    </lineage>
</organism>
<reference evidence="4" key="1">
    <citation type="submission" date="2023-05" db="EMBL/GenBank/DDBJ databases">
        <title>Nepenthes gracilis genome sequencing.</title>
        <authorList>
            <person name="Fukushima K."/>
        </authorList>
    </citation>
    <scope>NUCLEOTIDE SEQUENCE</scope>
    <source>
        <strain evidence="4">SING2019-196</strain>
    </source>
</reference>
<dbReference type="PROSITE" id="PS50102">
    <property type="entry name" value="RRM"/>
    <property type="match status" value="1"/>
</dbReference>
<evidence type="ECO:0000256" key="1">
    <source>
        <dbReference type="PROSITE-ProRule" id="PRU00176"/>
    </source>
</evidence>
<dbReference type="Proteomes" id="UP001279734">
    <property type="component" value="Unassembled WGS sequence"/>
</dbReference>
<sequence length="385" mass="43446">MEAAAANIPRKTLNPYAIEFRPQAHTVGADASFAVDSSMHLSSPFPPLPPILPPILPPNTSPGFHQYYLTFPPFNFTISTSLHPSNIISTYDPFLSQLHLSSSTFFVPDTPTNSTHTHQPLPPPSPPSILHTAPSTAPPETDDQIQAPSSERVVVGTSPKPSRARARAFVSKWLCKDGEFRMNNYGRQPRQTKEEPRPLSRALPKKNLVQNYCKRMGKKEKSPPIPVKLDGCETTVMIRNIPNQYSREELIRFLDNYCRQENGKIMISSAEVDEKQAEVAFDFVYLPIDFGTRANRGFAFVNFTDPRAAWKFHLYNSHNQRWEKYASDKMREISCAKIQGKQALIDHFEKSIFACGSDEYLPVCFNPPRDGSGRLVAWRSIGRRV</sequence>
<keyword evidence="5" id="KW-1185">Reference proteome</keyword>
<dbReference type="InterPro" id="IPR000504">
    <property type="entry name" value="RRM_dom"/>
</dbReference>
<evidence type="ECO:0000259" key="3">
    <source>
        <dbReference type="PROSITE" id="PS50102"/>
    </source>
</evidence>
<evidence type="ECO:0000256" key="2">
    <source>
        <dbReference type="SAM" id="MobiDB-lite"/>
    </source>
</evidence>
<dbReference type="GO" id="GO:0003723">
    <property type="term" value="F:RNA binding"/>
    <property type="evidence" value="ECO:0007669"/>
    <property type="project" value="UniProtKB-UniRule"/>
</dbReference>
<accession>A0AAD3XSS8</accession>
<name>A0AAD3XSS8_NEPGR</name>
<keyword evidence="1" id="KW-0694">RNA-binding</keyword>
<feature type="region of interest" description="Disordered" evidence="2">
    <location>
        <begin position="109"/>
        <end position="161"/>
    </location>
</feature>
<dbReference type="EMBL" id="BSYO01000016">
    <property type="protein sequence ID" value="GMH16272.1"/>
    <property type="molecule type" value="Genomic_DNA"/>
</dbReference>
<dbReference type="SUPFAM" id="SSF54928">
    <property type="entry name" value="RNA-binding domain, RBD"/>
    <property type="match status" value="1"/>
</dbReference>
<proteinExistence type="predicted"/>
<protein>
    <recommendedName>
        <fullName evidence="3">RRM domain-containing protein</fullName>
    </recommendedName>
</protein>
<gene>
    <name evidence="4" type="ORF">Nepgr_018113</name>
</gene>
<evidence type="ECO:0000313" key="5">
    <source>
        <dbReference type="Proteomes" id="UP001279734"/>
    </source>
</evidence>